<dbReference type="EMBL" id="SEOQ01000295">
    <property type="protein sequence ID" value="TFY65921.1"/>
    <property type="molecule type" value="Genomic_DNA"/>
</dbReference>
<keyword evidence="8" id="KW-0238">DNA-binding</keyword>
<name>A0A4Y9YWF3_9AGAM</name>
<evidence type="ECO:0000256" key="3">
    <source>
        <dbReference type="ARBA" id="ARBA00020835"/>
    </source>
</evidence>
<dbReference type="OrthoDB" id="18193at2759"/>
<dbReference type="Gene3D" id="1.10.20.10">
    <property type="entry name" value="Histone, subunit A"/>
    <property type="match status" value="1"/>
</dbReference>
<dbReference type="PRINTS" id="PR00622">
    <property type="entry name" value="HISTONEH3"/>
</dbReference>
<dbReference type="InterPro" id="IPR007125">
    <property type="entry name" value="H2A/H2B/H3"/>
</dbReference>
<dbReference type="Pfam" id="PF00125">
    <property type="entry name" value="Histone"/>
    <property type="match status" value="1"/>
</dbReference>
<reference evidence="12 13" key="1">
    <citation type="submission" date="2019-02" db="EMBL/GenBank/DDBJ databases">
        <title>Genome sequencing of the rare red list fungi Dentipellis fragilis.</title>
        <authorList>
            <person name="Buettner E."/>
            <person name="Kellner H."/>
        </authorList>
    </citation>
    <scope>NUCLEOTIDE SEQUENCE [LARGE SCALE GENOMIC DNA]</scope>
    <source>
        <strain evidence="12 13">DSM 105465</strain>
    </source>
</reference>
<evidence type="ECO:0000256" key="5">
    <source>
        <dbReference type="ARBA" id="ARBA00022481"/>
    </source>
</evidence>
<evidence type="ECO:0000256" key="4">
    <source>
        <dbReference type="ARBA" id="ARBA00022454"/>
    </source>
</evidence>
<gene>
    <name evidence="12" type="ORF">EVG20_g5171</name>
</gene>
<feature type="domain" description="Core Histone H2A/H2B/H3" evidence="10">
    <location>
        <begin position="401"/>
        <end position="488"/>
    </location>
</feature>
<evidence type="ECO:0000256" key="7">
    <source>
        <dbReference type="ARBA" id="ARBA00022990"/>
    </source>
</evidence>
<evidence type="ECO:0000313" key="12">
    <source>
        <dbReference type="EMBL" id="TFY65921.1"/>
    </source>
</evidence>
<dbReference type="STRING" id="205917.A0A4Y9YWF3"/>
<keyword evidence="5" id="KW-0488">Methylation</keyword>
<dbReference type="SUPFAM" id="SSF47113">
    <property type="entry name" value="Histone-fold"/>
    <property type="match status" value="1"/>
</dbReference>
<proteinExistence type="inferred from homology"/>
<feature type="region of interest" description="Disordered" evidence="9">
    <location>
        <begin position="363"/>
        <end position="390"/>
    </location>
</feature>
<dbReference type="GO" id="GO:0030527">
    <property type="term" value="F:structural constituent of chromatin"/>
    <property type="evidence" value="ECO:0007669"/>
    <property type="project" value="InterPro"/>
</dbReference>
<dbReference type="CDD" id="cd22911">
    <property type="entry name" value="HFD_H3"/>
    <property type="match status" value="1"/>
</dbReference>
<evidence type="ECO:0000259" key="10">
    <source>
        <dbReference type="Pfam" id="PF00125"/>
    </source>
</evidence>
<dbReference type="PROSITE" id="PS00959">
    <property type="entry name" value="HISTONE_H3_2"/>
    <property type="match status" value="1"/>
</dbReference>
<evidence type="ECO:0000256" key="6">
    <source>
        <dbReference type="ARBA" id="ARBA00022553"/>
    </source>
</evidence>
<evidence type="ECO:0000256" key="2">
    <source>
        <dbReference type="ARBA" id="ARBA00010343"/>
    </source>
</evidence>
<dbReference type="InterPro" id="IPR000164">
    <property type="entry name" value="Histone_H3/CENP-A"/>
</dbReference>
<keyword evidence="4" id="KW-0158">Chromosome</keyword>
<dbReference type="GO" id="GO:0016872">
    <property type="term" value="F:intramolecular lyase activity"/>
    <property type="evidence" value="ECO:0007669"/>
    <property type="project" value="InterPro"/>
</dbReference>
<evidence type="ECO:0000256" key="1">
    <source>
        <dbReference type="ARBA" id="ARBA00004286"/>
    </source>
</evidence>
<dbReference type="Proteomes" id="UP000298327">
    <property type="component" value="Unassembled WGS sequence"/>
</dbReference>
<dbReference type="GO" id="GO:0005654">
    <property type="term" value="C:nucleoplasm"/>
    <property type="evidence" value="ECO:0007669"/>
    <property type="project" value="UniProtKB-ARBA"/>
</dbReference>
<sequence>MHVDKRARRLVCSVWRALCFSAHRTQSTPFTMLPLFQRLAASSASRAAVFRASRRQYSSNAQFSRARPFLWGSLFAIPAFLALQTHIHLDAPVTIEEEVFIDKATDISFPTTLRIPSKTPLPTYTLLGAGVRKVSFLGIKVYSVGFYADLSNPNLKISRSASPDEKIDYIVRNTSCVLRIIPTRATSFTHLRDAFIRSLQGRHKLARERGTLTPEEQMAVQSPISRLKTIFPNAPLAKHAPVDLLLTAPDSKQPRSLIVRDLGVVQDDWVGRELMLAYFEGSGNSPALKKAVVEKLEDFGLWTRSTSHCGRDLRAIVDALYSYKAQGPKTVLLNAPSHNPPPSIIPTPFLPYTVMARTKQTARRTFGGKAPRAQLATKEPRKTVATPTRTGAVKKPHRFRPGVVALREIRKYQKTSDLLIRKVPFQRLVREIAQDYKVDIRFQSSALLALQEASEAFLVSLFEDTNSAALHARRVTIQAKDMLLARRLRGERSVRSAR</sequence>
<dbReference type="InterPro" id="IPR016088">
    <property type="entry name" value="Chalcone_isomerase_3-sand"/>
</dbReference>
<organism evidence="12 13">
    <name type="scientific">Dentipellis fragilis</name>
    <dbReference type="NCBI Taxonomy" id="205917"/>
    <lineage>
        <taxon>Eukaryota</taxon>
        <taxon>Fungi</taxon>
        <taxon>Dikarya</taxon>
        <taxon>Basidiomycota</taxon>
        <taxon>Agaricomycotina</taxon>
        <taxon>Agaricomycetes</taxon>
        <taxon>Russulales</taxon>
        <taxon>Hericiaceae</taxon>
        <taxon>Dentipellis</taxon>
    </lineage>
</organism>
<dbReference type="InterPro" id="IPR036298">
    <property type="entry name" value="Chalcone_isomerase_sf"/>
</dbReference>
<dbReference type="GO" id="GO:0000786">
    <property type="term" value="C:nucleosome"/>
    <property type="evidence" value="ECO:0007669"/>
    <property type="project" value="UniProtKB-KW"/>
</dbReference>
<keyword evidence="6" id="KW-0597">Phosphoprotein</keyword>
<accession>A0A4Y9YWF3</accession>
<comment type="similarity">
    <text evidence="2">Belongs to the histone H3 family.</text>
</comment>
<evidence type="ECO:0000256" key="9">
    <source>
        <dbReference type="SAM" id="MobiDB-lite"/>
    </source>
</evidence>
<dbReference type="PANTHER" id="PTHR11426">
    <property type="entry name" value="HISTONE H3"/>
    <property type="match status" value="1"/>
</dbReference>
<dbReference type="InterPro" id="IPR016087">
    <property type="entry name" value="Chalcone_isomerase"/>
</dbReference>
<feature type="domain" description="Chalcone isomerase" evidence="11">
    <location>
        <begin position="123"/>
        <end position="152"/>
    </location>
</feature>
<dbReference type="InterPro" id="IPR009072">
    <property type="entry name" value="Histone-fold"/>
</dbReference>
<dbReference type="Gene3D" id="3.50.70.10">
    <property type="match status" value="1"/>
</dbReference>
<keyword evidence="13" id="KW-1185">Reference proteome</keyword>
<evidence type="ECO:0000259" key="11">
    <source>
        <dbReference type="Pfam" id="PF16035"/>
    </source>
</evidence>
<protein>
    <recommendedName>
        <fullName evidence="3">Histone H3</fullName>
    </recommendedName>
</protein>
<dbReference type="Pfam" id="PF16035">
    <property type="entry name" value="Chalcone_2"/>
    <property type="match status" value="2"/>
</dbReference>
<evidence type="ECO:0000256" key="8">
    <source>
        <dbReference type="ARBA" id="ARBA00023269"/>
    </source>
</evidence>
<dbReference type="GO" id="GO:0046982">
    <property type="term" value="F:protein heterodimerization activity"/>
    <property type="evidence" value="ECO:0007669"/>
    <property type="project" value="InterPro"/>
</dbReference>
<dbReference type="FunFam" id="1.10.20.10:FF:000001">
    <property type="entry name" value="Histone H3"/>
    <property type="match status" value="1"/>
</dbReference>
<dbReference type="AlphaFoldDB" id="A0A4Y9YWF3"/>
<dbReference type="SMART" id="SM00428">
    <property type="entry name" value="H3"/>
    <property type="match status" value="1"/>
</dbReference>
<comment type="caution">
    <text evidence="12">The sequence shown here is derived from an EMBL/GenBank/DDBJ whole genome shotgun (WGS) entry which is preliminary data.</text>
</comment>
<comment type="subcellular location">
    <subcellularLocation>
        <location evidence="1">Chromosome</location>
    </subcellularLocation>
</comment>
<dbReference type="SUPFAM" id="SSF54626">
    <property type="entry name" value="Chalcone isomerase"/>
    <property type="match status" value="1"/>
</dbReference>
<dbReference type="GO" id="GO:0003677">
    <property type="term" value="F:DNA binding"/>
    <property type="evidence" value="ECO:0007669"/>
    <property type="project" value="InterPro"/>
</dbReference>
<keyword evidence="8" id="KW-0544">Nucleosome core</keyword>
<evidence type="ECO:0000313" key="13">
    <source>
        <dbReference type="Proteomes" id="UP000298327"/>
    </source>
</evidence>
<keyword evidence="7" id="KW-0007">Acetylation</keyword>
<feature type="domain" description="Chalcone isomerase" evidence="11">
    <location>
        <begin position="172"/>
        <end position="293"/>
    </location>
</feature>